<evidence type="ECO:0000313" key="2">
    <source>
        <dbReference type="EMBL" id="KAA0025378.1"/>
    </source>
</evidence>
<gene>
    <name evidence="2" type="ORF">E6C27_scaffold1220G00050</name>
</gene>
<name>A0A5A7SGW1_CUCMM</name>
<dbReference type="Pfam" id="PF25597">
    <property type="entry name" value="SH3_retrovirus"/>
    <property type="match status" value="1"/>
</dbReference>
<dbReference type="InterPro" id="IPR057670">
    <property type="entry name" value="SH3_retrovirus"/>
</dbReference>
<feature type="domain" description="Retroviral polymerase SH3-like" evidence="1">
    <location>
        <begin position="149"/>
        <end position="184"/>
    </location>
</feature>
<dbReference type="AlphaFoldDB" id="A0A5A7SGW1"/>
<sequence length="270" mass="31409">MTSISQGDMMTLDLNRPLRFEGAHFKHWKQKMSFFLPLEKVATTCITNELTTPVENPTERRSETMLHGQKVWDALQKKYDTEDVGSKKYADVKNSLRHKTKEFSIESLIIWLRIEEEARKHNQKEKVNVIPKKKSTTIQKPQSRKTRGCLDYGKIPDPKRTKLPSKAYECVFIGYVENSKAYSVKLVKNTGDDVNQSEYASIIGSLRYVVDCTRPDTAYAVRLLCRFTSRLSLEYWNVVERVMRYLKKTQNVGLHYHKFAVVLEGYNNVD</sequence>
<dbReference type="PANTHER" id="PTHR11439">
    <property type="entry name" value="GAG-POL-RELATED RETROTRANSPOSON"/>
    <property type="match status" value="1"/>
</dbReference>
<reference evidence="2 3" key="1">
    <citation type="submission" date="2019-08" db="EMBL/GenBank/DDBJ databases">
        <title>Draft genome sequences of two oriental melons (Cucumis melo L. var makuwa).</title>
        <authorList>
            <person name="Kwon S.-Y."/>
        </authorList>
    </citation>
    <scope>NUCLEOTIDE SEQUENCE [LARGE SCALE GENOMIC DNA]</scope>
    <source>
        <strain evidence="3">cv. SW 3</strain>
        <tissue evidence="2">Leaf</tissue>
    </source>
</reference>
<protein>
    <submittedName>
        <fullName evidence="2">Pentatricopeptide repeat-containing protein</fullName>
    </submittedName>
</protein>
<evidence type="ECO:0000259" key="1">
    <source>
        <dbReference type="Pfam" id="PF25597"/>
    </source>
</evidence>
<comment type="caution">
    <text evidence="2">The sequence shown here is derived from an EMBL/GenBank/DDBJ whole genome shotgun (WGS) entry which is preliminary data.</text>
</comment>
<dbReference type="OrthoDB" id="1645289at2759"/>
<proteinExistence type="predicted"/>
<organism evidence="2 3">
    <name type="scientific">Cucumis melo var. makuwa</name>
    <name type="common">Oriental melon</name>
    <dbReference type="NCBI Taxonomy" id="1194695"/>
    <lineage>
        <taxon>Eukaryota</taxon>
        <taxon>Viridiplantae</taxon>
        <taxon>Streptophyta</taxon>
        <taxon>Embryophyta</taxon>
        <taxon>Tracheophyta</taxon>
        <taxon>Spermatophyta</taxon>
        <taxon>Magnoliopsida</taxon>
        <taxon>eudicotyledons</taxon>
        <taxon>Gunneridae</taxon>
        <taxon>Pentapetalae</taxon>
        <taxon>rosids</taxon>
        <taxon>fabids</taxon>
        <taxon>Cucurbitales</taxon>
        <taxon>Cucurbitaceae</taxon>
        <taxon>Benincaseae</taxon>
        <taxon>Cucumis</taxon>
    </lineage>
</organism>
<accession>A0A5A7SGW1</accession>
<dbReference type="EMBL" id="SSTE01023138">
    <property type="protein sequence ID" value="KAA0025378.1"/>
    <property type="molecule type" value="Genomic_DNA"/>
</dbReference>
<dbReference type="PANTHER" id="PTHR11439:SF440">
    <property type="entry name" value="INTEGRASE CATALYTIC DOMAIN-CONTAINING PROTEIN"/>
    <property type="match status" value="1"/>
</dbReference>
<dbReference type="Proteomes" id="UP000321393">
    <property type="component" value="Unassembled WGS sequence"/>
</dbReference>
<evidence type="ECO:0000313" key="3">
    <source>
        <dbReference type="Proteomes" id="UP000321393"/>
    </source>
</evidence>